<dbReference type="AlphaFoldDB" id="A0A5C8NS77"/>
<proteinExistence type="predicted"/>
<dbReference type="EMBL" id="VDUW01000006">
    <property type="protein sequence ID" value="TXL63986.1"/>
    <property type="molecule type" value="Genomic_DNA"/>
</dbReference>
<protein>
    <submittedName>
        <fullName evidence="2">Uncharacterized protein</fullName>
    </submittedName>
</protein>
<name>A0A5C8NS77_9BACI</name>
<evidence type="ECO:0000313" key="3">
    <source>
        <dbReference type="Proteomes" id="UP000321574"/>
    </source>
</evidence>
<keyword evidence="1" id="KW-1133">Transmembrane helix</keyword>
<sequence>MNIIFPIYGFIILFIFNALTYKFCTKLKLTKYRQDKMFRFTNIIVLILLVTSYVKVLNAMI</sequence>
<evidence type="ECO:0000256" key="1">
    <source>
        <dbReference type="SAM" id="Phobius"/>
    </source>
</evidence>
<keyword evidence="3" id="KW-1185">Reference proteome</keyword>
<gene>
    <name evidence="2" type="ORF">FHP05_09855</name>
</gene>
<comment type="caution">
    <text evidence="2">The sequence shown here is derived from an EMBL/GenBank/DDBJ whole genome shotgun (WGS) entry which is preliminary data.</text>
</comment>
<evidence type="ECO:0000313" key="2">
    <source>
        <dbReference type="EMBL" id="TXL63986.1"/>
    </source>
</evidence>
<dbReference type="OrthoDB" id="2971155at2"/>
<keyword evidence="1" id="KW-0812">Transmembrane</keyword>
<organism evidence="2 3">
    <name type="scientific">Cerasibacillus terrae</name>
    <dbReference type="NCBI Taxonomy" id="2498845"/>
    <lineage>
        <taxon>Bacteria</taxon>
        <taxon>Bacillati</taxon>
        <taxon>Bacillota</taxon>
        <taxon>Bacilli</taxon>
        <taxon>Bacillales</taxon>
        <taxon>Bacillaceae</taxon>
        <taxon>Cerasibacillus</taxon>
    </lineage>
</organism>
<dbReference type="RefSeq" id="WP_147667602.1">
    <property type="nucleotide sequence ID" value="NZ_VDUW01000006.1"/>
</dbReference>
<reference evidence="2 3" key="1">
    <citation type="submission" date="2019-06" db="EMBL/GenBank/DDBJ databases">
        <title>Cerasibacillus sp. nov., isolated from maize field.</title>
        <authorList>
            <person name="Lin S.-Y."/>
            <person name="Tsai C.-F."/>
            <person name="Young C.-C."/>
        </authorList>
    </citation>
    <scope>NUCLEOTIDE SEQUENCE [LARGE SCALE GENOMIC DNA]</scope>
    <source>
        <strain evidence="2 3">CC-CFT480</strain>
    </source>
</reference>
<accession>A0A5C8NS77</accession>
<feature type="transmembrane region" description="Helical" evidence="1">
    <location>
        <begin position="37"/>
        <end position="56"/>
    </location>
</feature>
<keyword evidence="1" id="KW-0472">Membrane</keyword>
<dbReference type="Proteomes" id="UP000321574">
    <property type="component" value="Unassembled WGS sequence"/>
</dbReference>
<feature type="transmembrane region" description="Helical" evidence="1">
    <location>
        <begin position="6"/>
        <end position="25"/>
    </location>
</feature>